<feature type="region of interest" description="Disordered" evidence="2">
    <location>
        <begin position="138"/>
        <end position="191"/>
    </location>
</feature>
<evidence type="ECO:0000259" key="3">
    <source>
        <dbReference type="PROSITE" id="PS50076"/>
    </source>
</evidence>
<name>A0AAW1YNB9_RUBAR</name>
<accession>A0AAW1YNB9</accession>
<feature type="compositionally biased region" description="Low complexity" evidence="2">
    <location>
        <begin position="685"/>
        <end position="694"/>
    </location>
</feature>
<dbReference type="PANTHER" id="PTHR23172:SF19">
    <property type="entry name" value="J DOMAIN-CONTAINING PROTEIN"/>
    <property type="match status" value="1"/>
</dbReference>
<dbReference type="GO" id="GO:0005737">
    <property type="term" value="C:cytoplasm"/>
    <property type="evidence" value="ECO:0007669"/>
    <property type="project" value="TreeGrafter"/>
</dbReference>
<dbReference type="AlphaFoldDB" id="A0AAW1YNB9"/>
<feature type="region of interest" description="Disordered" evidence="2">
    <location>
        <begin position="1"/>
        <end position="68"/>
    </location>
</feature>
<keyword evidence="1" id="KW-0175">Coiled coil</keyword>
<dbReference type="InterPro" id="IPR001623">
    <property type="entry name" value="DnaJ_domain"/>
</dbReference>
<protein>
    <recommendedName>
        <fullName evidence="3">J domain-containing protein</fullName>
    </recommendedName>
</protein>
<feature type="compositionally biased region" description="Pro residues" evidence="2">
    <location>
        <begin position="374"/>
        <end position="386"/>
    </location>
</feature>
<feature type="domain" description="J" evidence="3">
    <location>
        <begin position="854"/>
        <end position="918"/>
    </location>
</feature>
<feature type="region of interest" description="Disordered" evidence="2">
    <location>
        <begin position="215"/>
        <end position="750"/>
    </location>
</feature>
<gene>
    <name evidence="4" type="ORF">M0R45_005691</name>
</gene>
<evidence type="ECO:0000313" key="5">
    <source>
        <dbReference type="Proteomes" id="UP001457282"/>
    </source>
</evidence>
<feature type="compositionally biased region" description="Polar residues" evidence="2">
    <location>
        <begin position="397"/>
        <end position="414"/>
    </location>
</feature>
<dbReference type="FunFam" id="1.10.287.110:FF:000009">
    <property type="entry name" value="Auxilin-related protein 1"/>
    <property type="match status" value="1"/>
</dbReference>
<feature type="compositionally biased region" description="Polar residues" evidence="2">
    <location>
        <begin position="171"/>
        <end position="191"/>
    </location>
</feature>
<dbReference type="GO" id="GO:0072318">
    <property type="term" value="P:clathrin coat disassembly"/>
    <property type="evidence" value="ECO:0007669"/>
    <property type="project" value="TreeGrafter"/>
</dbReference>
<feature type="region of interest" description="Disordered" evidence="2">
    <location>
        <begin position="766"/>
        <end position="797"/>
    </location>
</feature>
<feature type="compositionally biased region" description="Low complexity" evidence="2">
    <location>
        <begin position="707"/>
        <end position="719"/>
    </location>
</feature>
<dbReference type="SUPFAM" id="SSF46565">
    <property type="entry name" value="Chaperone J-domain"/>
    <property type="match status" value="1"/>
</dbReference>
<proteinExistence type="predicted"/>
<dbReference type="PANTHER" id="PTHR23172">
    <property type="entry name" value="AUXILIN/CYCLIN G-ASSOCIATED KINASE-RELATED"/>
    <property type="match status" value="1"/>
</dbReference>
<feature type="compositionally biased region" description="Basic and acidic residues" evidence="2">
    <location>
        <begin position="340"/>
        <end position="351"/>
    </location>
</feature>
<feature type="compositionally biased region" description="Low complexity" evidence="2">
    <location>
        <begin position="736"/>
        <end position="750"/>
    </location>
</feature>
<feature type="compositionally biased region" description="Polar residues" evidence="2">
    <location>
        <begin position="287"/>
        <end position="296"/>
    </location>
</feature>
<evidence type="ECO:0000313" key="4">
    <source>
        <dbReference type="EMBL" id="KAK9950190.1"/>
    </source>
</evidence>
<dbReference type="GO" id="GO:0072583">
    <property type="term" value="P:clathrin-dependent endocytosis"/>
    <property type="evidence" value="ECO:0007669"/>
    <property type="project" value="TreeGrafter"/>
</dbReference>
<feature type="compositionally biased region" description="Basic and acidic residues" evidence="2">
    <location>
        <begin position="514"/>
        <end position="684"/>
    </location>
</feature>
<feature type="compositionally biased region" description="Basic and acidic residues" evidence="2">
    <location>
        <begin position="722"/>
        <end position="734"/>
    </location>
</feature>
<feature type="compositionally biased region" description="Polar residues" evidence="2">
    <location>
        <begin position="269"/>
        <end position="279"/>
    </location>
</feature>
<dbReference type="Gene3D" id="1.10.287.110">
    <property type="entry name" value="DnaJ domain"/>
    <property type="match status" value="1"/>
</dbReference>
<feature type="compositionally biased region" description="Low complexity" evidence="2">
    <location>
        <begin position="15"/>
        <end position="53"/>
    </location>
</feature>
<feature type="compositionally biased region" description="Polar residues" evidence="2">
    <location>
        <begin position="305"/>
        <end position="332"/>
    </location>
</feature>
<dbReference type="PROSITE" id="PS50076">
    <property type="entry name" value="DNAJ_2"/>
    <property type="match status" value="1"/>
</dbReference>
<dbReference type="InterPro" id="IPR036869">
    <property type="entry name" value="J_dom_sf"/>
</dbReference>
<dbReference type="EMBL" id="JBEDUW010000001">
    <property type="protein sequence ID" value="KAK9950190.1"/>
    <property type="molecule type" value="Genomic_DNA"/>
</dbReference>
<reference evidence="4 5" key="1">
    <citation type="journal article" date="2023" name="G3 (Bethesda)">
        <title>A chromosome-length genome assembly and annotation of blackberry (Rubus argutus, cv. 'Hillquist').</title>
        <authorList>
            <person name="Bruna T."/>
            <person name="Aryal R."/>
            <person name="Dudchenko O."/>
            <person name="Sargent D.J."/>
            <person name="Mead D."/>
            <person name="Buti M."/>
            <person name="Cavallini A."/>
            <person name="Hytonen T."/>
            <person name="Andres J."/>
            <person name="Pham M."/>
            <person name="Weisz D."/>
            <person name="Mascagni F."/>
            <person name="Usai G."/>
            <person name="Natali L."/>
            <person name="Bassil N."/>
            <person name="Fernandez G.E."/>
            <person name="Lomsadze A."/>
            <person name="Armour M."/>
            <person name="Olukolu B."/>
            <person name="Poorten T."/>
            <person name="Britton C."/>
            <person name="Davik J."/>
            <person name="Ashrafi H."/>
            <person name="Aiden E.L."/>
            <person name="Borodovsky M."/>
            <person name="Worthington M."/>
        </authorList>
    </citation>
    <scope>NUCLEOTIDE SEQUENCE [LARGE SCALE GENOMIC DNA]</scope>
    <source>
        <strain evidence="4">PI 553951</strain>
    </source>
</reference>
<organism evidence="4 5">
    <name type="scientific">Rubus argutus</name>
    <name type="common">Southern blackberry</name>
    <dbReference type="NCBI Taxonomy" id="59490"/>
    <lineage>
        <taxon>Eukaryota</taxon>
        <taxon>Viridiplantae</taxon>
        <taxon>Streptophyta</taxon>
        <taxon>Embryophyta</taxon>
        <taxon>Tracheophyta</taxon>
        <taxon>Spermatophyta</taxon>
        <taxon>Magnoliopsida</taxon>
        <taxon>eudicotyledons</taxon>
        <taxon>Gunneridae</taxon>
        <taxon>Pentapetalae</taxon>
        <taxon>rosids</taxon>
        <taxon>fabids</taxon>
        <taxon>Rosales</taxon>
        <taxon>Rosaceae</taxon>
        <taxon>Rosoideae</taxon>
        <taxon>Rosoideae incertae sedis</taxon>
        <taxon>Rubus</taxon>
    </lineage>
</organism>
<feature type="compositionally biased region" description="Basic and acidic residues" evidence="2">
    <location>
        <begin position="467"/>
        <end position="507"/>
    </location>
</feature>
<dbReference type="GO" id="GO:0031982">
    <property type="term" value="C:vesicle"/>
    <property type="evidence" value="ECO:0007669"/>
    <property type="project" value="TreeGrafter"/>
</dbReference>
<evidence type="ECO:0000256" key="2">
    <source>
        <dbReference type="SAM" id="MobiDB-lite"/>
    </source>
</evidence>
<dbReference type="Proteomes" id="UP001457282">
    <property type="component" value="Unassembled WGS sequence"/>
</dbReference>
<sequence>MNDFSGLLNSDYGFKPSGKSAPMSSSSKPPIFDLGSTGPSSRSTRTSNSFSGSIPDDRDPIFGPPKAQDFENIFGGSARCPIPGPVFDKPVYDDDIFDGVAGLKSSAANDIFSTAASPPAQASNSGFDDLLGGFGKAEPALKSSSSQKAAKGVPGFDDLIPGFGGSGPATERSNSEANWPPETTANVTKTTSKVIEDPFGVAGQFNDPLEEISRLSSSGSLKADKPSANNGRVFDDIDPFDGLGKSVPAFSSGRSYRGKDSGNIREDTSTNNSRVSTGKESTEKSSVRSPDNQSQKKVPAGNPWDSHQTLFDMPSVSTDSNKSAGQTVSPPSYVNAKEANVQEDRSPRPEENLDSSDNIWLTVSEIPLMTQPTSAPPPSRPPPPRPVQVSKARMGSPASSNSRQKASDSSTQFFQAPKSAPAAARGSGVSSVDELEDFAMGKSQSNFDEHANGLSGEELEMNSVADAVKEAMDRAEAKFRQAKERGSTKSARSKEAQEKEKERLQRESEEEDMEQRRLEKERETERVWEDKEREQRKLEKERERTREMERERDRARQAVERATREARERAGTEARLRAERAKAERAAVDRANAEARERAERAAVQRAQNEARERAAAEAKERAEKAAAEARERANAEAKEREARERTAAARSEAEARTRSERAAVERAAAEARERAAAEARERAAAAARANQQRNENDLENFFNMGRASSAPRPRSNSSDPFDAHFQNRQEPEVPKTSSTTSSNIKKASSTTNIVDDLSSIFGAAPSSGEFQEVEGESEDRRRARLERHQRTKERTVKALAEKNQRDLQVQREQAERHRIAETLDVEIKRWAAGKEGNLRALLSTMQYVLWPECGWQPVSLTDMINAAQVKKVYRKATLCIHPDKVQQKGANLQQKYVAEKVFDLLKEAWNKFNSEELF</sequence>
<keyword evidence="5" id="KW-1185">Reference proteome</keyword>
<feature type="compositionally biased region" description="Low complexity" evidence="2">
    <location>
        <begin position="140"/>
        <end position="151"/>
    </location>
</feature>
<comment type="caution">
    <text evidence="4">The sequence shown here is derived from an EMBL/GenBank/DDBJ whole genome shotgun (WGS) entry which is preliminary data.</text>
</comment>
<feature type="compositionally biased region" description="Basic and acidic residues" evidence="2">
    <location>
        <begin position="779"/>
        <end position="797"/>
    </location>
</feature>
<dbReference type="GO" id="GO:0030276">
    <property type="term" value="F:clathrin binding"/>
    <property type="evidence" value="ECO:0007669"/>
    <property type="project" value="TreeGrafter"/>
</dbReference>
<feature type="compositionally biased region" description="Basic and acidic residues" evidence="2">
    <location>
        <begin position="257"/>
        <end position="268"/>
    </location>
</feature>
<evidence type="ECO:0000256" key="1">
    <source>
        <dbReference type="ARBA" id="ARBA00023054"/>
    </source>
</evidence>